<accession>A0ABU0G6C5</accession>
<proteinExistence type="inferred from homology"/>
<sequence>MSIDPNRLFVPGLAPVYRSGHDLVETLLRVVTGGFLVIHGAGKIVDPFGAVQMVEGLGFYPGVVWSPLLAVTEFFGGILLAIGLFTRPAAFAATIVLLVTVYFHWIQLGQGFSGAEKSLLWTAMTLFFVFRGANGQSVDARLKKTF</sequence>
<keyword evidence="9" id="KW-1185">Reference proteome</keyword>
<organism evidence="8 9">
    <name type="scientific">Peteryoungia aggregata LMG 23059</name>
    <dbReference type="NCBI Taxonomy" id="1368425"/>
    <lineage>
        <taxon>Bacteria</taxon>
        <taxon>Pseudomonadati</taxon>
        <taxon>Pseudomonadota</taxon>
        <taxon>Alphaproteobacteria</taxon>
        <taxon>Hyphomicrobiales</taxon>
        <taxon>Rhizobiaceae</taxon>
        <taxon>Peteryoungia</taxon>
    </lineage>
</organism>
<comment type="similarity">
    <text evidence="2">Belongs to the DoxX family.</text>
</comment>
<name>A0ABU0G6C5_9HYPH</name>
<evidence type="ECO:0000313" key="9">
    <source>
        <dbReference type="Proteomes" id="UP001238496"/>
    </source>
</evidence>
<comment type="subcellular location">
    <subcellularLocation>
        <location evidence="1">Cell membrane</location>
        <topology evidence="1">Multi-pass membrane protein</topology>
    </subcellularLocation>
</comment>
<evidence type="ECO:0000256" key="2">
    <source>
        <dbReference type="ARBA" id="ARBA00006679"/>
    </source>
</evidence>
<keyword evidence="3" id="KW-1003">Cell membrane</keyword>
<evidence type="ECO:0000256" key="5">
    <source>
        <dbReference type="ARBA" id="ARBA00022989"/>
    </source>
</evidence>
<evidence type="ECO:0000256" key="1">
    <source>
        <dbReference type="ARBA" id="ARBA00004651"/>
    </source>
</evidence>
<comment type="caution">
    <text evidence="8">The sequence shown here is derived from an EMBL/GenBank/DDBJ whole genome shotgun (WGS) entry which is preliminary data.</text>
</comment>
<gene>
    <name evidence="8" type="ORF">J2045_001239</name>
</gene>
<dbReference type="EMBL" id="JAUSUW010000003">
    <property type="protein sequence ID" value="MDQ0420220.1"/>
    <property type="molecule type" value="Genomic_DNA"/>
</dbReference>
<feature type="transmembrane region" description="Helical" evidence="7">
    <location>
        <begin position="118"/>
        <end position="134"/>
    </location>
</feature>
<protein>
    <submittedName>
        <fullName evidence="8">Oxidoreductase</fullName>
    </submittedName>
</protein>
<keyword evidence="6 7" id="KW-0472">Membrane</keyword>
<feature type="transmembrane region" description="Helical" evidence="7">
    <location>
        <begin position="89"/>
        <end position="106"/>
    </location>
</feature>
<dbReference type="PANTHER" id="PTHR33452">
    <property type="entry name" value="OXIDOREDUCTASE CATD-RELATED"/>
    <property type="match status" value="1"/>
</dbReference>
<evidence type="ECO:0000256" key="6">
    <source>
        <dbReference type="ARBA" id="ARBA00023136"/>
    </source>
</evidence>
<dbReference type="Pfam" id="PF07681">
    <property type="entry name" value="DoxX"/>
    <property type="match status" value="1"/>
</dbReference>
<evidence type="ECO:0000256" key="3">
    <source>
        <dbReference type="ARBA" id="ARBA00022475"/>
    </source>
</evidence>
<evidence type="ECO:0000256" key="4">
    <source>
        <dbReference type="ARBA" id="ARBA00022692"/>
    </source>
</evidence>
<evidence type="ECO:0000313" key="8">
    <source>
        <dbReference type="EMBL" id="MDQ0420220.1"/>
    </source>
</evidence>
<evidence type="ECO:0000256" key="7">
    <source>
        <dbReference type="SAM" id="Phobius"/>
    </source>
</evidence>
<reference evidence="8 9" key="1">
    <citation type="submission" date="2023-07" db="EMBL/GenBank/DDBJ databases">
        <title>Genomic Encyclopedia of Type Strains, Phase IV (KMG-IV): sequencing the most valuable type-strain genomes for metagenomic binning, comparative biology and taxonomic classification.</title>
        <authorList>
            <person name="Goeker M."/>
        </authorList>
    </citation>
    <scope>NUCLEOTIDE SEQUENCE [LARGE SCALE GENOMIC DNA]</scope>
    <source>
        <strain evidence="8 9">DSM 1111</strain>
    </source>
</reference>
<dbReference type="PANTHER" id="PTHR33452:SF1">
    <property type="entry name" value="INNER MEMBRANE PROTEIN YPHA-RELATED"/>
    <property type="match status" value="1"/>
</dbReference>
<feature type="transmembrane region" description="Helical" evidence="7">
    <location>
        <begin position="63"/>
        <end position="82"/>
    </location>
</feature>
<dbReference type="RefSeq" id="WP_307370533.1">
    <property type="nucleotide sequence ID" value="NZ_JAUSUW010000003.1"/>
</dbReference>
<dbReference type="InterPro" id="IPR032808">
    <property type="entry name" value="DoxX"/>
</dbReference>
<keyword evidence="4 7" id="KW-0812">Transmembrane</keyword>
<dbReference type="Proteomes" id="UP001238496">
    <property type="component" value="Unassembled WGS sequence"/>
</dbReference>
<keyword evidence="5 7" id="KW-1133">Transmembrane helix</keyword>
<dbReference type="InterPro" id="IPR051907">
    <property type="entry name" value="DoxX-like_oxidoreductase"/>
</dbReference>